<name>V6SLJ8_9FLAO</name>
<reference evidence="3 4" key="1">
    <citation type="submission" date="2013-08" db="EMBL/GenBank/DDBJ databases">
        <title>Flavobacterium limnosediminis JC2902 genome sequencing.</title>
        <authorList>
            <person name="Lee K."/>
            <person name="Yi H."/>
            <person name="Park S."/>
            <person name="Chun J."/>
        </authorList>
    </citation>
    <scope>NUCLEOTIDE SEQUENCE [LARGE SCALE GENOMIC DNA]</scope>
    <source>
        <strain evidence="3 4">JC2902</strain>
    </source>
</reference>
<protein>
    <recommendedName>
        <fullName evidence="2">DUF4440 domain-containing protein</fullName>
    </recommendedName>
</protein>
<dbReference type="OrthoDB" id="9814425at2"/>
<organism evidence="3 4">
    <name type="scientific">Flavobacterium limnosediminis JC2902</name>
    <dbReference type="NCBI Taxonomy" id="1341181"/>
    <lineage>
        <taxon>Bacteria</taxon>
        <taxon>Pseudomonadati</taxon>
        <taxon>Bacteroidota</taxon>
        <taxon>Flavobacteriia</taxon>
        <taxon>Flavobacteriales</taxon>
        <taxon>Flavobacteriaceae</taxon>
        <taxon>Flavobacterium</taxon>
    </lineage>
</organism>
<gene>
    <name evidence="3" type="ORF">FLJC2902T_22410</name>
</gene>
<comment type="caution">
    <text evidence="3">The sequence shown here is derived from an EMBL/GenBank/DDBJ whole genome shotgun (WGS) entry which is preliminary data.</text>
</comment>
<dbReference type="Gene3D" id="3.10.450.50">
    <property type="match status" value="1"/>
</dbReference>
<dbReference type="Pfam" id="PF14534">
    <property type="entry name" value="DUF4440"/>
    <property type="match status" value="1"/>
</dbReference>
<dbReference type="SUPFAM" id="SSF54427">
    <property type="entry name" value="NTF2-like"/>
    <property type="match status" value="1"/>
</dbReference>
<feature type="signal peptide" evidence="1">
    <location>
        <begin position="1"/>
        <end position="17"/>
    </location>
</feature>
<keyword evidence="1" id="KW-0732">Signal</keyword>
<evidence type="ECO:0000259" key="2">
    <source>
        <dbReference type="Pfam" id="PF14534"/>
    </source>
</evidence>
<evidence type="ECO:0000256" key="1">
    <source>
        <dbReference type="SAM" id="SignalP"/>
    </source>
</evidence>
<accession>V6SLJ8</accession>
<sequence>MKTIIALLFFATVSIQAQSIASEEASKTEILKLSNDWSMAIINRDSQVLENVLAPDFTLNGSLPRNIWMDNTLHHIKTSELKMIQEPKITVYDDMVVCEAIWHFKASFDEKIKIDGDYLITDIWKKNSGSWQVIIRLSKENK</sequence>
<evidence type="ECO:0000313" key="4">
    <source>
        <dbReference type="Proteomes" id="UP000018004"/>
    </source>
</evidence>
<evidence type="ECO:0000313" key="3">
    <source>
        <dbReference type="EMBL" id="ESU27132.1"/>
    </source>
</evidence>
<dbReference type="InterPro" id="IPR032710">
    <property type="entry name" value="NTF2-like_dom_sf"/>
</dbReference>
<feature type="chain" id="PRO_5004752590" description="DUF4440 domain-containing protein" evidence="1">
    <location>
        <begin position="18"/>
        <end position="142"/>
    </location>
</feature>
<dbReference type="PATRIC" id="fig|1341181.4.peg.2204"/>
<dbReference type="AlphaFoldDB" id="V6SLJ8"/>
<dbReference type="InterPro" id="IPR027843">
    <property type="entry name" value="DUF4440"/>
</dbReference>
<feature type="domain" description="DUF4440" evidence="2">
    <location>
        <begin position="30"/>
        <end position="133"/>
    </location>
</feature>
<proteinExistence type="predicted"/>
<keyword evidence="4" id="KW-1185">Reference proteome</keyword>
<dbReference type="Proteomes" id="UP000018004">
    <property type="component" value="Unassembled WGS sequence"/>
</dbReference>
<dbReference type="EMBL" id="AVGG01000013">
    <property type="protein sequence ID" value="ESU27132.1"/>
    <property type="molecule type" value="Genomic_DNA"/>
</dbReference>
<dbReference type="RefSeq" id="WP_023579817.1">
    <property type="nucleotide sequence ID" value="NZ_AVGG01000013.1"/>
</dbReference>
<dbReference type="STRING" id="1341181.FLJC2902T_22410"/>